<sequence length="270" mass="28585">MSNDDRHDLDLRLRAAATPVAPGRVRQASAQALLERIVATPRTAGSPARPAAPRTRRLRWAAAAAAAVAVTGAALVMPGLGGEDQAYASWTDTPAALPAGDTRELSRECVRQELEPGYGYTQAELGAARNVLGERRGAYRYLSIATARWTATCFRDRAGKVHFGSVMEAPVTDAALGRRGVELQGWGQLRTSEGYARLMSGHLGSDVVAVDVVLHGGRTVHATVKDRYFVAWYPEAVDATGGATLTLKLAGGGTVAGLPARDLMETPKLD</sequence>
<dbReference type="RefSeq" id="WP_203763514.1">
    <property type="nucleotide sequence ID" value="NZ_BAAAYJ010000113.1"/>
</dbReference>
<organism evidence="2 3">
    <name type="scientific">Actinoplanes nipponensis</name>
    <dbReference type="NCBI Taxonomy" id="135950"/>
    <lineage>
        <taxon>Bacteria</taxon>
        <taxon>Bacillati</taxon>
        <taxon>Actinomycetota</taxon>
        <taxon>Actinomycetes</taxon>
        <taxon>Micromonosporales</taxon>
        <taxon>Micromonosporaceae</taxon>
        <taxon>Actinoplanes</taxon>
    </lineage>
</organism>
<gene>
    <name evidence="2" type="ORF">Ani05nite_03480</name>
</gene>
<comment type="caution">
    <text evidence="2">The sequence shown here is derived from an EMBL/GenBank/DDBJ whole genome shotgun (WGS) entry which is preliminary data.</text>
</comment>
<feature type="transmembrane region" description="Helical" evidence="1">
    <location>
        <begin position="58"/>
        <end position="80"/>
    </location>
</feature>
<accession>A0A919J9D9</accession>
<evidence type="ECO:0000256" key="1">
    <source>
        <dbReference type="SAM" id="Phobius"/>
    </source>
</evidence>
<reference evidence="2" key="1">
    <citation type="submission" date="2021-01" db="EMBL/GenBank/DDBJ databases">
        <title>Whole genome shotgun sequence of Actinoplanes nipponensis NBRC 14063.</title>
        <authorList>
            <person name="Komaki H."/>
            <person name="Tamura T."/>
        </authorList>
    </citation>
    <scope>NUCLEOTIDE SEQUENCE</scope>
    <source>
        <strain evidence="2">NBRC 14063</strain>
    </source>
</reference>
<protein>
    <submittedName>
        <fullName evidence="2">Uncharacterized protein</fullName>
    </submittedName>
</protein>
<proteinExistence type="predicted"/>
<dbReference type="EMBL" id="BOMQ01000008">
    <property type="protein sequence ID" value="GIE46814.1"/>
    <property type="molecule type" value="Genomic_DNA"/>
</dbReference>
<keyword evidence="1" id="KW-0472">Membrane</keyword>
<evidence type="ECO:0000313" key="3">
    <source>
        <dbReference type="Proteomes" id="UP000647172"/>
    </source>
</evidence>
<evidence type="ECO:0000313" key="2">
    <source>
        <dbReference type="EMBL" id="GIE46814.1"/>
    </source>
</evidence>
<keyword evidence="3" id="KW-1185">Reference proteome</keyword>
<keyword evidence="1" id="KW-1133">Transmembrane helix</keyword>
<name>A0A919J9D9_9ACTN</name>
<dbReference type="Proteomes" id="UP000647172">
    <property type="component" value="Unassembled WGS sequence"/>
</dbReference>
<dbReference type="AlphaFoldDB" id="A0A919J9D9"/>
<keyword evidence="1" id="KW-0812">Transmembrane</keyword>